<dbReference type="AlphaFoldDB" id="A0A8T0Q586"/>
<organism evidence="2 3">
    <name type="scientific">Panicum virgatum</name>
    <name type="common">Blackwell switchgrass</name>
    <dbReference type="NCBI Taxonomy" id="38727"/>
    <lineage>
        <taxon>Eukaryota</taxon>
        <taxon>Viridiplantae</taxon>
        <taxon>Streptophyta</taxon>
        <taxon>Embryophyta</taxon>
        <taxon>Tracheophyta</taxon>
        <taxon>Spermatophyta</taxon>
        <taxon>Magnoliopsida</taxon>
        <taxon>Liliopsida</taxon>
        <taxon>Poales</taxon>
        <taxon>Poaceae</taxon>
        <taxon>PACMAD clade</taxon>
        <taxon>Panicoideae</taxon>
        <taxon>Panicodae</taxon>
        <taxon>Paniceae</taxon>
        <taxon>Panicinae</taxon>
        <taxon>Panicum</taxon>
        <taxon>Panicum sect. Hiantes</taxon>
    </lineage>
</organism>
<reference evidence="2" key="1">
    <citation type="submission" date="2020-05" db="EMBL/GenBank/DDBJ databases">
        <title>WGS assembly of Panicum virgatum.</title>
        <authorList>
            <person name="Lovell J.T."/>
            <person name="Jenkins J."/>
            <person name="Shu S."/>
            <person name="Juenger T.E."/>
            <person name="Schmutz J."/>
        </authorList>
    </citation>
    <scope>NUCLEOTIDE SEQUENCE</scope>
    <source>
        <strain evidence="2">AP13</strain>
    </source>
</reference>
<protein>
    <submittedName>
        <fullName evidence="2">Uncharacterized protein</fullName>
    </submittedName>
</protein>
<keyword evidence="3" id="KW-1185">Reference proteome</keyword>
<gene>
    <name evidence="2" type="ORF">PVAP13_7NG037417</name>
</gene>
<evidence type="ECO:0000256" key="1">
    <source>
        <dbReference type="SAM" id="Phobius"/>
    </source>
</evidence>
<comment type="caution">
    <text evidence="2">The sequence shown here is derived from an EMBL/GenBank/DDBJ whole genome shotgun (WGS) entry which is preliminary data.</text>
</comment>
<name>A0A8T0Q586_PANVG</name>
<accession>A0A8T0Q586</accession>
<dbReference type="EMBL" id="CM029050">
    <property type="protein sequence ID" value="KAG2565474.1"/>
    <property type="molecule type" value="Genomic_DNA"/>
</dbReference>
<sequence length="136" mass="16007">MCRWDLHKFPILNTTLIPFLLFSGKMAKGREQCKHIHPLIGYLIHLSYQIIQECLRNSRIFQRDSKLTLLLPDIFFLVYWAMFKGWSLYVLCTRLKLPNGWMNTKHWSMFTASPDKQTGTADKIFAQRKGQKRGDG</sequence>
<proteinExistence type="predicted"/>
<keyword evidence="1" id="KW-0812">Transmembrane</keyword>
<keyword evidence="1" id="KW-1133">Transmembrane helix</keyword>
<evidence type="ECO:0000313" key="2">
    <source>
        <dbReference type="EMBL" id="KAG2565474.1"/>
    </source>
</evidence>
<dbReference type="Proteomes" id="UP000823388">
    <property type="component" value="Chromosome 7N"/>
</dbReference>
<keyword evidence="1" id="KW-0472">Membrane</keyword>
<feature type="transmembrane region" description="Helical" evidence="1">
    <location>
        <begin position="74"/>
        <end position="92"/>
    </location>
</feature>
<evidence type="ECO:0000313" key="3">
    <source>
        <dbReference type="Proteomes" id="UP000823388"/>
    </source>
</evidence>